<dbReference type="Pfam" id="PF12796">
    <property type="entry name" value="Ank_2"/>
    <property type="match status" value="1"/>
</dbReference>
<dbReference type="Proteomes" id="UP001302812">
    <property type="component" value="Unassembled WGS sequence"/>
</dbReference>
<dbReference type="PROSITE" id="PS50297">
    <property type="entry name" value="ANK_REP_REGION"/>
    <property type="match status" value="2"/>
</dbReference>
<feature type="binding site" evidence="7">
    <location>
        <position position="284"/>
    </location>
    <ligand>
        <name>ATP</name>
        <dbReference type="ChEBI" id="CHEBI:30616"/>
    </ligand>
</feature>
<dbReference type="PROSITE" id="PS00107">
    <property type="entry name" value="PROTEIN_KINASE_ATP"/>
    <property type="match status" value="1"/>
</dbReference>
<dbReference type="PROSITE" id="PS50011">
    <property type="entry name" value="PROTEIN_KINASE_DOM"/>
    <property type="match status" value="1"/>
</dbReference>
<dbReference type="PROSITE" id="PS50088">
    <property type="entry name" value="ANK_REPEAT"/>
    <property type="match status" value="2"/>
</dbReference>
<feature type="non-terminal residue" evidence="10">
    <location>
        <position position="472"/>
    </location>
</feature>
<dbReference type="SUPFAM" id="SSF56112">
    <property type="entry name" value="Protein kinase-like (PK-like)"/>
    <property type="match status" value="1"/>
</dbReference>
<dbReference type="GO" id="GO:0004713">
    <property type="term" value="F:protein tyrosine kinase activity"/>
    <property type="evidence" value="ECO:0007669"/>
    <property type="project" value="TreeGrafter"/>
</dbReference>
<dbReference type="PANTHER" id="PTHR11042">
    <property type="entry name" value="EUKARYOTIC TRANSLATION INITIATION FACTOR 2-ALPHA KINASE EIF2-ALPHA KINASE -RELATED"/>
    <property type="match status" value="1"/>
</dbReference>
<dbReference type="Gene3D" id="1.10.510.10">
    <property type="entry name" value="Transferase(Phosphotransferase) domain 1"/>
    <property type="match status" value="1"/>
</dbReference>
<organism evidence="10 11">
    <name type="scientific">Canariomyces notabilis</name>
    <dbReference type="NCBI Taxonomy" id="2074819"/>
    <lineage>
        <taxon>Eukaryota</taxon>
        <taxon>Fungi</taxon>
        <taxon>Dikarya</taxon>
        <taxon>Ascomycota</taxon>
        <taxon>Pezizomycotina</taxon>
        <taxon>Sordariomycetes</taxon>
        <taxon>Sordariomycetidae</taxon>
        <taxon>Sordariales</taxon>
        <taxon>Chaetomiaceae</taxon>
        <taxon>Canariomyces</taxon>
    </lineage>
</organism>
<evidence type="ECO:0000256" key="8">
    <source>
        <dbReference type="RuleBase" id="RU000304"/>
    </source>
</evidence>
<evidence type="ECO:0000256" key="4">
    <source>
        <dbReference type="ARBA" id="ARBA00022840"/>
    </source>
</evidence>
<dbReference type="GO" id="GO:0004674">
    <property type="term" value="F:protein serine/threonine kinase activity"/>
    <property type="evidence" value="ECO:0007669"/>
    <property type="project" value="UniProtKB-KW"/>
</dbReference>
<evidence type="ECO:0000256" key="2">
    <source>
        <dbReference type="ARBA" id="ARBA00022741"/>
    </source>
</evidence>
<protein>
    <submittedName>
        <fullName evidence="10">Kinase-like protein</fullName>
    </submittedName>
</protein>
<dbReference type="Gene3D" id="1.25.40.20">
    <property type="entry name" value="Ankyrin repeat-containing domain"/>
    <property type="match status" value="1"/>
</dbReference>
<dbReference type="GO" id="GO:0005524">
    <property type="term" value="F:ATP binding"/>
    <property type="evidence" value="ECO:0007669"/>
    <property type="project" value="UniProtKB-UniRule"/>
</dbReference>
<dbReference type="GO" id="GO:0110031">
    <property type="term" value="P:negative regulation of G2/MI transition of meiotic cell cycle"/>
    <property type="evidence" value="ECO:0007669"/>
    <property type="project" value="TreeGrafter"/>
</dbReference>
<keyword evidence="2 7" id="KW-0547">Nucleotide-binding</keyword>
<evidence type="ECO:0000259" key="9">
    <source>
        <dbReference type="PROSITE" id="PS50011"/>
    </source>
</evidence>
<evidence type="ECO:0000256" key="7">
    <source>
        <dbReference type="PROSITE-ProRule" id="PRU10141"/>
    </source>
</evidence>
<feature type="domain" description="Protein kinase" evidence="9">
    <location>
        <begin position="39"/>
        <end position="338"/>
    </location>
</feature>
<dbReference type="GO" id="GO:0005737">
    <property type="term" value="C:cytoplasm"/>
    <property type="evidence" value="ECO:0007669"/>
    <property type="project" value="TreeGrafter"/>
</dbReference>
<reference evidence="10" key="2">
    <citation type="submission" date="2023-05" db="EMBL/GenBank/DDBJ databases">
        <authorList>
            <consortium name="Lawrence Berkeley National Laboratory"/>
            <person name="Steindorff A."/>
            <person name="Hensen N."/>
            <person name="Bonometti L."/>
            <person name="Westerberg I."/>
            <person name="Brannstrom I.O."/>
            <person name="Guillou S."/>
            <person name="Cros-Aarteil S."/>
            <person name="Calhoun S."/>
            <person name="Haridas S."/>
            <person name="Kuo A."/>
            <person name="Mondo S."/>
            <person name="Pangilinan J."/>
            <person name="Riley R."/>
            <person name="Labutti K."/>
            <person name="Andreopoulos B."/>
            <person name="Lipzen A."/>
            <person name="Chen C."/>
            <person name="Yanf M."/>
            <person name="Daum C."/>
            <person name="Ng V."/>
            <person name="Clum A."/>
            <person name="Ohm R."/>
            <person name="Martin F."/>
            <person name="Silar P."/>
            <person name="Natvig D."/>
            <person name="Lalanne C."/>
            <person name="Gautier V."/>
            <person name="Ament-Velasquez S.L."/>
            <person name="Kruys A."/>
            <person name="Hutchinson M.I."/>
            <person name="Powell A.J."/>
            <person name="Barry K."/>
            <person name="Miller A.N."/>
            <person name="Grigoriev I.V."/>
            <person name="Debuchy R."/>
            <person name="Gladieux P."/>
            <person name="Thoren M.H."/>
            <person name="Johannesson H."/>
        </authorList>
    </citation>
    <scope>NUCLEOTIDE SEQUENCE</scope>
    <source>
        <strain evidence="10">CBS 508.74</strain>
    </source>
</reference>
<dbReference type="SUPFAM" id="SSF48403">
    <property type="entry name" value="Ankyrin repeat"/>
    <property type="match status" value="1"/>
</dbReference>
<feature type="repeat" description="ANK" evidence="6">
    <location>
        <begin position="452"/>
        <end position="472"/>
    </location>
</feature>
<dbReference type="InterPro" id="IPR000719">
    <property type="entry name" value="Prot_kinase_dom"/>
</dbReference>
<dbReference type="RefSeq" id="XP_064673654.1">
    <property type="nucleotide sequence ID" value="XM_064810900.1"/>
</dbReference>
<dbReference type="GeneID" id="89935025"/>
<keyword evidence="11" id="KW-1185">Reference proteome</keyword>
<comment type="caution">
    <text evidence="10">The sequence shown here is derived from an EMBL/GenBank/DDBJ whole genome shotgun (WGS) entry which is preliminary data.</text>
</comment>
<sequence length="472" mass="52554">MEAPVKLEEYDPDENKTRYESGGEIAQTLATIDKVRHPVKPLKKVAEKLHVTSRRNKRDVDVYPFARKTIKLPAAAELELLDAAKQAFLKEVQILRHAQQCHHVVKLIEAYAVGGNNPCLVAVMERAEHDLETFLSAATLEQHHLDRIRQWFTCLASVVDDIHDRGIRHRDIKPANILIKNGEVLLSDFGISQMGIVKTLSTTMPEFARARSVPYCAPEVEDGSSRGRSADIFSLGAVFLEMLVAHSYSGRRAELRKDLRVPGLGDGAYSYAFRLDNVHGWIRKLETNATGATDQTGGNLPEWRLSIIHLCHEMLQEDRDKRPQASQIVHRLRNMPSTGLACRCTSADWAVSMTGDSDARPKLIEACKRGSLSDVRRLSDRVDLAEIGAIHLAAARNHLDIVEFLLESRVDVNLCDYSSQTALHCAAGNGCREIVQTLLTRYKAEVNLADVEGRRALHYAAGGGYGEIVDML</sequence>
<dbReference type="PANTHER" id="PTHR11042:SF190">
    <property type="entry name" value="MITOSIS INHIBITOR PROTEIN KINASE MIK1"/>
    <property type="match status" value="1"/>
</dbReference>
<dbReference type="InterPro" id="IPR036770">
    <property type="entry name" value="Ankyrin_rpt-contain_sf"/>
</dbReference>
<evidence type="ECO:0000256" key="3">
    <source>
        <dbReference type="ARBA" id="ARBA00022777"/>
    </source>
</evidence>
<dbReference type="InterPro" id="IPR008271">
    <property type="entry name" value="Ser/Thr_kinase_AS"/>
</dbReference>
<dbReference type="GO" id="GO:0005634">
    <property type="term" value="C:nucleus"/>
    <property type="evidence" value="ECO:0007669"/>
    <property type="project" value="TreeGrafter"/>
</dbReference>
<reference evidence="10" key="1">
    <citation type="journal article" date="2023" name="Mol. Phylogenet. Evol.">
        <title>Genome-scale phylogeny and comparative genomics of the fungal order Sordariales.</title>
        <authorList>
            <person name="Hensen N."/>
            <person name="Bonometti L."/>
            <person name="Westerberg I."/>
            <person name="Brannstrom I.O."/>
            <person name="Guillou S."/>
            <person name="Cros-Aarteil S."/>
            <person name="Calhoun S."/>
            <person name="Haridas S."/>
            <person name="Kuo A."/>
            <person name="Mondo S."/>
            <person name="Pangilinan J."/>
            <person name="Riley R."/>
            <person name="LaButti K."/>
            <person name="Andreopoulos B."/>
            <person name="Lipzen A."/>
            <person name="Chen C."/>
            <person name="Yan M."/>
            <person name="Daum C."/>
            <person name="Ng V."/>
            <person name="Clum A."/>
            <person name="Steindorff A."/>
            <person name="Ohm R.A."/>
            <person name="Martin F."/>
            <person name="Silar P."/>
            <person name="Natvig D.O."/>
            <person name="Lalanne C."/>
            <person name="Gautier V."/>
            <person name="Ament-Velasquez S.L."/>
            <person name="Kruys A."/>
            <person name="Hutchinson M.I."/>
            <person name="Powell A.J."/>
            <person name="Barry K."/>
            <person name="Miller A.N."/>
            <person name="Grigoriev I.V."/>
            <person name="Debuchy R."/>
            <person name="Gladieux P."/>
            <person name="Hiltunen Thoren M."/>
            <person name="Johannesson H."/>
        </authorList>
    </citation>
    <scope>NUCLEOTIDE SEQUENCE</scope>
    <source>
        <strain evidence="10">CBS 508.74</strain>
    </source>
</reference>
<gene>
    <name evidence="10" type="ORF">N656DRAFT_700864</name>
</gene>
<dbReference type="InterPro" id="IPR011009">
    <property type="entry name" value="Kinase-like_dom_sf"/>
</dbReference>
<keyword evidence="1" id="KW-0808">Transferase</keyword>
<keyword evidence="4 7" id="KW-0067">ATP-binding</keyword>
<dbReference type="PROSITE" id="PS00108">
    <property type="entry name" value="PROTEIN_KINASE_ST"/>
    <property type="match status" value="1"/>
</dbReference>
<evidence type="ECO:0000313" key="10">
    <source>
        <dbReference type="EMBL" id="KAK4116084.1"/>
    </source>
</evidence>
<dbReference type="SMART" id="SM00220">
    <property type="entry name" value="S_TKc"/>
    <property type="match status" value="1"/>
</dbReference>
<keyword evidence="6" id="KW-0040">ANK repeat</keyword>
<comment type="similarity">
    <text evidence="5">Belongs to the protein kinase superfamily. Ser/Thr protein kinase family. GCN2 subfamily.</text>
</comment>
<dbReference type="InterPro" id="IPR002110">
    <property type="entry name" value="Ankyrin_rpt"/>
</dbReference>
<dbReference type="Pfam" id="PF00069">
    <property type="entry name" value="Pkinase"/>
    <property type="match status" value="1"/>
</dbReference>
<keyword evidence="8" id="KW-0723">Serine/threonine-protein kinase</keyword>
<name>A0AAN6TKC4_9PEZI</name>
<evidence type="ECO:0000256" key="6">
    <source>
        <dbReference type="PROSITE-ProRule" id="PRU00023"/>
    </source>
</evidence>
<keyword evidence="3 10" id="KW-0418">Kinase</keyword>
<evidence type="ECO:0000256" key="5">
    <source>
        <dbReference type="ARBA" id="ARBA00037982"/>
    </source>
</evidence>
<dbReference type="AlphaFoldDB" id="A0AAN6TKC4"/>
<dbReference type="SMART" id="SM00248">
    <property type="entry name" value="ANK"/>
    <property type="match status" value="2"/>
</dbReference>
<evidence type="ECO:0000313" key="11">
    <source>
        <dbReference type="Proteomes" id="UP001302812"/>
    </source>
</evidence>
<evidence type="ECO:0000256" key="1">
    <source>
        <dbReference type="ARBA" id="ARBA00022679"/>
    </source>
</evidence>
<dbReference type="InterPro" id="IPR017441">
    <property type="entry name" value="Protein_kinase_ATP_BS"/>
</dbReference>
<proteinExistence type="inferred from homology"/>
<dbReference type="CDD" id="cd00180">
    <property type="entry name" value="PKc"/>
    <property type="match status" value="1"/>
</dbReference>
<dbReference type="EMBL" id="MU853333">
    <property type="protein sequence ID" value="KAK4116084.1"/>
    <property type="molecule type" value="Genomic_DNA"/>
</dbReference>
<feature type="repeat" description="ANK" evidence="6">
    <location>
        <begin position="389"/>
        <end position="417"/>
    </location>
</feature>
<dbReference type="InterPro" id="IPR050339">
    <property type="entry name" value="CC_SR_Kinase"/>
</dbReference>
<accession>A0AAN6TKC4</accession>